<dbReference type="PIRSF" id="PIRSF015582">
    <property type="entry name" value="Cit_lyase_B"/>
    <property type="match status" value="1"/>
</dbReference>
<reference evidence="7 8" key="1">
    <citation type="submission" date="2016-10" db="EMBL/GenBank/DDBJ databases">
        <authorList>
            <person name="de Groot N.N."/>
        </authorList>
    </citation>
    <scope>NUCLEOTIDE SEQUENCE [LARGE SCALE GENOMIC DNA]</scope>
    <source>
        <strain evidence="7 8">DSM 44468</strain>
    </source>
</reference>
<evidence type="ECO:0000313" key="7">
    <source>
        <dbReference type="EMBL" id="SFK55875.1"/>
    </source>
</evidence>
<dbReference type="AlphaFoldDB" id="A0A1I4AHB2"/>
<feature type="binding site" evidence="5">
    <location>
        <position position="113"/>
    </location>
    <ligand>
        <name>Mg(2+)</name>
        <dbReference type="ChEBI" id="CHEBI:18420"/>
    </ligand>
</feature>
<proteinExistence type="predicted"/>
<keyword evidence="7" id="KW-0456">Lyase</keyword>
<name>A0A1I4AHB2_9PSEU</name>
<dbReference type="InterPro" id="IPR040442">
    <property type="entry name" value="Pyrv_kinase-like_dom_sf"/>
</dbReference>
<evidence type="ECO:0000256" key="5">
    <source>
        <dbReference type="PIRSR" id="PIRSR015582-2"/>
    </source>
</evidence>
<dbReference type="Proteomes" id="UP000199025">
    <property type="component" value="Unassembled WGS sequence"/>
</dbReference>
<accession>A0A1I4AHB2</accession>
<evidence type="ECO:0000256" key="4">
    <source>
        <dbReference type="PIRSR" id="PIRSR015582-1"/>
    </source>
</evidence>
<evidence type="ECO:0000259" key="6">
    <source>
        <dbReference type="Pfam" id="PF03328"/>
    </source>
</evidence>
<dbReference type="RefSeq" id="WP_177228922.1">
    <property type="nucleotide sequence ID" value="NZ_CBDQZW010000024.1"/>
</dbReference>
<dbReference type="GO" id="GO:0000287">
    <property type="term" value="F:magnesium ion binding"/>
    <property type="evidence" value="ECO:0007669"/>
    <property type="project" value="TreeGrafter"/>
</dbReference>
<evidence type="ECO:0000256" key="3">
    <source>
        <dbReference type="ARBA" id="ARBA00022842"/>
    </source>
</evidence>
<dbReference type="EMBL" id="FORP01000024">
    <property type="protein sequence ID" value="SFK55875.1"/>
    <property type="molecule type" value="Genomic_DNA"/>
</dbReference>
<dbReference type="STRING" id="115433.SAMN05421835_12422"/>
<dbReference type="InterPro" id="IPR005000">
    <property type="entry name" value="Aldolase/citrate-lyase_domain"/>
</dbReference>
<comment type="cofactor">
    <cofactor evidence="1">
        <name>Mg(2+)</name>
        <dbReference type="ChEBI" id="CHEBI:18420"/>
    </cofactor>
</comment>
<organism evidence="7 8">
    <name type="scientific">Amycolatopsis sacchari</name>
    <dbReference type="NCBI Taxonomy" id="115433"/>
    <lineage>
        <taxon>Bacteria</taxon>
        <taxon>Bacillati</taxon>
        <taxon>Actinomycetota</taxon>
        <taxon>Actinomycetes</taxon>
        <taxon>Pseudonocardiales</taxon>
        <taxon>Pseudonocardiaceae</taxon>
        <taxon>Amycolatopsis</taxon>
    </lineage>
</organism>
<feature type="domain" description="HpcH/HpaI aldolase/citrate lyase" evidence="6">
    <location>
        <begin position="4"/>
        <end position="209"/>
    </location>
</feature>
<dbReference type="SUPFAM" id="SSF51621">
    <property type="entry name" value="Phosphoenolpyruvate/pyruvate domain"/>
    <property type="match status" value="1"/>
</dbReference>
<sequence length="278" mass="29071">MIARSWLFCPADRPDRLTRAVDVADVAVADLEDAVATDAKARARATVAEWLAADPARARRVWVRVNNEQDLVDADLDAIAGLGIAGVVLPKADLVTVTALAGRLRVPVLPLVETAAALWRLPEIAAVPGVATVTLGEYDLAADLGVSGFEDDPQPLAWARSGAVAAAAGCGLVPPPAPVTAAFDDREAFTASTRALQRMGFAGRMCIHPRQVEWTHDAVRPGADDVERARAVLAAAQDAERKGSGVAVVSGRMVDAAVVRRARRVLALAAPDAGSVMD</sequence>
<feature type="binding site" evidence="4">
    <location>
        <position position="113"/>
    </location>
    <ligand>
        <name>substrate</name>
    </ligand>
</feature>
<evidence type="ECO:0000256" key="1">
    <source>
        <dbReference type="ARBA" id="ARBA00001946"/>
    </source>
</evidence>
<dbReference type="InterPro" id="IPR011206">
    <property type="entry name" value="Citrate_lyase_beta/mcl1/mcl2"/>
</dbReference>
<evidence type="ECO:0000256" key="2">
    <source>
        <dbReference type="ARBA" id="ARBA00022723"/>
    </source>
</evidence>
<feature type="binding site" evidence="5">
    <location>
        <position position="139"/>
    </location>
    <ligand>
        <name>Mg(2+)</name>
        <dbReference type="ChEBI" id="CHEBI:18420"/>
    </ligand>
</feature>
<keyword evidence="8" id="KW-1185">Reference proteome</keyword>
<keyword evidence="3 5" id="KW-0460">Magnesium</keyword>
<dbReference type="Pfam" id="PF03328">
    <property type="entry name" value="HpcH_HpaI"/>
    <property type="match status" value="1"/>
</dbReference>
<keyword evidence="2 5" id="KW-0479">Metal-binding</keyword>
<evidence type="ECO:0000313" key="8">
    <source>
        <dbReference type="Proteomes" id="UP000199025"/>
    </source>
</evidence>
<dbReference type="GO" id="GO:0006107">
    <property type="term" value="P:oxaloacetate metabolic process"/>
    <property type="evidence" value="ECO:0007669"/>
    <property type="project" value="TreeGrafter"/>
</dbReference>
<dbReference type="InterPro" id="IPR015813">
    <property type="entry name" value="Pyrv/PenolPyrv_kinase-like_dom"/>
</dbReference>
<dbReference type="Gene3D" id="3.20.20.60">
    <property type="entry name" value="Phosphoenolpyruvate-binding domains"/>
    <property type="match status" value="1"/>
</dbReference>
<dbReference type="GO" id="GO:0016829">
    <property type="term" value="F:lyase activity"/>
    <property type="evidence" value="ECO:0007669"/>
    <property type="project" value="UniProtKB-KW"/>
</dbReference>
<dbReference type="PANTHER" id="PTHR32308:SF0">
    <property type="entry name" value="HPCH_HPAI ALDOLASE_CITRATE LYASE DOMAIN-CONTAINING PROTEIN"/>
    <property type="match status" value="1"/>
</dbReference>
<gene>
    <name evidence="7" type="ORF">SAMN05421835_12422</name>
</gene>
<protein>
    <submittedName>
        <fullName evidence="7">Citrate lyase subunit beta / citryl-CoA lyase</fullName>
    </submittedName>
</protein>
<dbReference type="PANTHER" id="PTHR32308">
    <property type="entry name" value="LYASE BETA SUBUNIT, PUTATIVE (AFU_ORTHOLOGUE AFUA_4G13030)-RELATED"/>
    <property type="match status" value="1"/>
</dbReference>
<feature type="binding site" evidence="4">
    <location>
        <position position="64"/>
    </location>
    <ligand>
        <name>substrate</name>
    </ligand>
</feature>